<dbReference type="Pfam" id="PF00571">
    <property type="entry name" value="CBS"/>
    <property type="match status" value="2"/>
</dbReference>
<dbReference type="Proteomes" id="UP001165565">
    <property type="component" value="Unassembled WGS sequence"/>
</dbReference>
<feature type="domain" description="CBS" evidence="3">
    <location>
        <begin position="131"/>
        <end position="189"/>
    </location>
</feature>
<dbReference type="AlphaFoldDB" id="A0AA41Z456"/>
<dbReference type="InterPro" id="IPR051257">
    <property type="entry name" value="Diverse_CBS-Domain"/>
</dbReference>
<keyword evidence="1 2" id="KW-0129">CBS domain</keyword>
<dbReference type="PANTHER" id="PTHR43080:SF2">
    <property type="entry name" value="CBS DOMAIN-CONTAINING PROTEIN"/>
    <property type="match status" value="1"/>
</dbReference>
<dbReference type="Gene3D" id="3.10.580.10">
    <property type="entry name" value="CBS-domain"/>
    <property type="match status" value="1"/>
</dbReference>
<protein>
    <submittedName>
        <fullName evidence="4">CBS domain-containing protein</fullName>
    </submittedName>
</protein>
<feature type="domain" description="CBS" evidence="3">
    <location>
        <begin position="67"/>
        <end position="127"/>
    </location>
</feature>
<dbReference type="CDD" id="cd04622">
    <property type="entry name" value="CBS_pair_HRP1_like"/>
    <property type="match status" value="1"/>
</dbReference>
<evidence type="ECO:0000256" key="1">
    <source>
        <dbReference type="ARBA" id="ARBA00023122"/>
    </source>
</evidence>
<dbReference type="SMART" id="SM00116">
    <property type="entry name" value="CBS"/>
    <property type="match status" value="2"/>
</dbReference>
<dbReference type="PROSITE" id="PS51371">
    <property type="entry name" value="CBS"/>
    <property type="match status" value="2"/>
</dbReference>
<dbReference type="PANTHER" id="PTHR43080">
    <property type="entry name" value="CBS DOMAIN-CONTAINING PROTEIN CBSX3, MITOCHONDRIAL"/>
    <property type="match status" value="1"/>
</dbReference>
<dbReference type="InterPro" id="IPR000644">
    <property type="entry name" value="CBS_dom"/>
</dbReference>
<comment type="caution">
    <text evidence="4">The sequence shown here is derived from an EMBL/GenBank/DDBJ whole genome shotgun (WGS) entry which is preliminary data.</text>
</comment>
<dbReference type="EMBL" id="JANFAV010000001">
    <property type="protein sequence ID" value="MCW6533215.1"/>
    <property type="molecule type" value="Genomic_DNA"/>
</dbReference>
<keyword evidence="5" id="KW-1185">Reference proteome</keyword>
<evidence type="ECO:0000256" key="2">
    <source>
        <dbReference type="PROSITE-ProRule" id="PRU00703"/>
    </source>
</evidence>
<dbReference type="InterPro" id="IPR046342">
    <property type="entry name" value="CBS_dom_sf"/>
</dbReference>
<evidence type="ECO:0000313" key="5">
    <source>
        <dbReference type="Proteomes" id="UP001165565"/>
    </source>
</evidence>
<dbReference type="RefSeq" id="WP_265267265.1">
    <property type="nucleotide sequence ID" value="NZ_JANFAU010000001.1"/>
</dbReference>
<evidence type="ECO:0000313" key="4">
    <source>
        <dbReference type="EMBL" id="MCW6533215.1"/>
    </source>
</evidence>
<accession>A0AA41Z456</accession>
<proteinExistence type="predicted"/>
<sequence length="204" mass="22384">MTIDRNREGEHAYLQRREADERAAAAHADGDEAHAAHRDLARRYAARAHETEGEPARSIEMQVRDCMTREVRLIDPDETIEEAAVLMATIDAGVLPVALDDRLVGMVTDRDIAIRGVGMSLQPNAKVRAVMSSEVLYCFEDDDIGDVLANMADMQIRRLPVVDRDKRLVGILSLSDVAGNGDMARAGKVLCEIARPSALHSQAV</sequence>
<reference evidence="4" key="1">
    <citation type="submission" date="2022-06" db="EMBL/GenBank/DDBJ databases">
        <title>Sphingomonas sp. nov. isolated from rhizosphere soil of tomato.</title>
        <authorList>
            <person name="Dong H."/>
            <person name="Gao R."/>
        </authorList>
    </citation>
    <scope>NUCLEOTIDE SEQUENCE</scope>
    <source>
        <strain evidence="4">MMSM24</strain>
    </source>
</reference>
<name>A0AA41Z456_9SPHN</name>
<gene>
    <name evidence="4" type="ORF">NEE01_00305</name>
</gene>
<evidence type="ECO:0000259" key="3">
    <source>
        <dbReference type="PROSITE" id="PS51371"/>
    </source>
</evidence>
<organism evidence="4 5">
    <name type="scientific">Sphingomonas lycopersici</name>
    <dbReference type="NCBI Taxonomy" id="2951807"/>
    <lineage>
        <taxon>Bacteria</taxon>
        <taxon>Pseudomonadati</taxon>
        <taxon>Pseudomonadota</taxon>
        <taxon>Alphaproteobacteria</taxon>
        <taxon>Sphingomonadales</taxon>
        <taxon>Sphingomonadaceae</taxon>
        <taxon>Sphingomonas</taxon>
    </lineage>
</organism>
<dbReference type="SUPFAM" id="SSF54631">
    <property type="entry name" value="CBS-domain pair"/>
    <property type="match status" value="1"/>
</dbReference>